<dbReference type="Proteomes" id="UP000823775">
    <property type="component" value="Unassembled WGS sequence"/>
</dbReference>
<accession>A0ABS8SC68</accession>
<protein>
    <submittedName>
        <fullName evidence="1">Uncharacterized protein</fullName>
    </submittedName>
</protein>
<evidence type="ECO:0000313" key="2">
    <source>
        <dbReference type="Proteomes" id="UP000823775"/>
    </source>
</evidence>
<reference evidence="1 2" key="1">
    <citation type="journal article" date="2021" name="BMC Genomics">
        <title>Datura genome reveals duplications of psychoactive alkaloid biosynthetic genes and high mutation rate following tissue culture.</title>
        <authorList>
            <person name="Rajewski A."/>
            <person name="Carter-House D."/>
            <person name="Stajich J."/>
            <person name="Litt A."/>
        </authorList>
    </citation>
    <scope>NUCLEOTIDE SEQUENCE [LARGE SCALE GENOMIC DNA]</scope>
    <source>
        <strain evidence="1">AR-01</strain>
    </source>
</reference>
<dbReference type="EMBL" id="JACEIK010000402">
    <property type="protein sequence ID" value="MCD7456447.1"/>
    <property type="molecule type" value="Genomic_DNA"/>
</dbReference>
<evidence type="ECO:0000313" key="1">
    <source>
        <dbReference type="EMBL" id="MCD7456447.1"/>
    </source>
</evidence>
<organism evidence="1 2">
    <name type="scientific">Datura stramonium</name>
    <name type="common">Jimsonweed</name>
    <name type="synonym">Common thornapple</name>
    <dbReference type="NCBI Taxonomy" id="4076"/>
    <lineage>
        <taxon>Eukaryota</taxon>
        <taxon>Viridiplantae</taxon>
        <taxon>Streptophyta</taxon>
        <taxon>Embryophyta</taxon>
        <taxon>Tracheophyta</taxon>
        <taxon>Spermatophyta</taxon>
        <taxon>Magnoliopsida</taxon>
        <taxon>eudicotyledons</taxon>
        <taxon>Gunneridae</taxon>
        <taxon>Pentapetalae</taxon>
        <taxon>asterids</taxon>
        <taxon>lamiids</taxon>
        <taxon>Solanales</taxon>
        <taxon>Solanaceae</taxon>
        <taxon>Solanoideae</taxon>
        <taxon>Datureae</taxon>
        <taxon>Datura</taxon>
    </lineage>
</organism>
<proteinExistence type="predicted"/>
<comment type="caution">
    <text evidence="1">The sequence shown here is derived from an EMBL/GenBank/DDBJ whole genome shotgun (WGS) entry which is preliminary data.</text>
</comment>
<gene>
    <name evidence="1" type="ORF">HAX54_031751</name>
</gene>
<keyword evidence="2" id="KW-1185">Reference proteome</keyword>
<name>A0ABS8SC68_DATST</name>
<sequence>MGGDFNEILRASDKWGGTLWKRGQLNSYLSCLNYCNMDMGLPRAINWTNKRFKDKSILISERLDRFFATNVGLLVIQMLKESDGEEDLDEEFEECDSSDRRLSLMPLLPKTSWKVKKVKDAMSQHR</sequence>